<keyword evidence="4" id="KW-1185">Reference proteome</keyword>
<protein>
    <submittedName>
        <fullName evidence="3">PLC-like phosphodiesterase</fullName>
    </submittedName>
</protein>
<dbReference type="AlphaFoldDB" id="A0A165D1Z8"/>
<dbReference type="GO" id="GO:0008081">
    <property type="term" value="F:phosphoric diester hydrolase activity"/>
    <property type="evidence" value="ECO:0007669"/>
    <property type="project" value="InterPro"/>
</dbReference>
<accession>A0A165D1Z8</accession>
<dbReference type="FunCoup" id="A0A165D1Z8">
    <property type="interactions" value="91"/>
</dbReference>
<dbReference type="Gene3D" id="3.20.20.190">
    <property type="entry name" value="Phosphatidylinositol (PI) phosphodiesterase"/>
    <property type="match status" value="1"/>
</dbReference>
<evidence type="ECO:0000259" key="2">
    <source>
        <dbReference type="PROSITE" id="PS51704"/>
    </source>
</evidence>
<feature type="domain" description="GP-PDE" evidence="2">
    <location>
        <begin position="7"/>
        <end position="250"/>
    </location>
</feature>
<keyword evidence="1" id="KW-0812">Transmembrane</keyword>
<evidence type="ECO:0000313" key="4">
    <source>
        <dbReference type="Proteomes" id="UP000076871"/>
    </source>
</evidence>
<dbReference type="GeneID" id="63819038"/>
<dbReference type="InParanoid" id="A0A165D1Z8"/>
<dbReference type="InterPro" id="IPR030395">
    <property type="entry name" value="GP_PDE_dom"/>
</dbReference>
<evidence type="ECO:0000256" key="1">
    <source>
        <dbReference type="SAM" id="Phobius"/>
    </source>
</evidence>
<proteinExistence type="predicted"/>
<dbReference type="STRING" id="1314785.A0A165D1Z8"/>
<dbReference type="Pfam" id="PF03009">
    <property type="entry name" value="GDPD"/>
    <property type="match status" value="1"/>
</dbReference>
<feature type="transmembrane region" description="Helical" evidence="1">
    <location>
        <begin position="273"/>
        <end position="291"/>
    </location>
</feature>
<keyword evidence="1" id="KW-0472">Membrane</keyword>
<dbReference type="Proteomes" id="UP000076871">
    <property type="component" value="Unassembled WGS sequence"/>
</dbReference>
<dbReference type="SUPFAM" id="SSF51695">
    <property type="entry name" value="PLC-like phosphodiesterases"/>
    <property type="match status" value="1"/>
</dbReference>
<organism evidence="3 4">
    <name type="scientific">Laetiporus sulphureus 93-53</name>
    <dbReference type="NCBI Taxonomy" id="1314785"/>
    <lineage>
        <taxon>Eukaryota</taxon>
        <taxon>Fungi</taxon>
        <taxon>Dikarya</taxon>
        <taxon>Basidiomycota</taxon>
        <taxon>Agaricomycotina</taxon>
        <taxon>Agaricomycetes</taxon>
        <taxon>Polyporales</taxon>
        <taxon>Laetiporus</taxon>
    </lineage>
</organism>
<dbReference type="EMBL" id="KV427640">
    <property type="protein sequence ID" value="KZT03993.1"/>
    <property type="molecule type" value="Genomic_DNA"/>
</dbReference>
<evidence type="ECO:0000313" key="3">
    <source>
        <dbReference type="EMBL" id="KZT03993.1"/>
    </source>
</evidence>
<dbReference type="GO" id="GO:0006629">
    <property type="term" value="P:lipid metabolic process"/>
    <property type="evidence" value="ECO:0007669"/>
    <property type="project" value="InterPro"/>
</dbReference>
<name>A0A165D1Z8_9APHY</name>
<dbReference type="RefSeq" id="XP_040761733.1">
    <property type="nucleotide sequence ID" value="XM_040902007.1"/>
</dbReference>
<dbReference type="PANTHER" id="PTHR43805">
    <property type="entry name" value="GLYCEROPHOSPHORYL DIESTER PHOSPHODIESTERASE"/>
    <property type="match status" value="1"/>
</dbReference>
<dbReference type="OrthoDB" id="1058301at2759"/>
<dbReference type="PANTHER" id="PTHR43805:SF1">
    <property type="entry name" value="GP-PDE DOMAIN-CONTAINING PROTEIN"/>
    <property type="match status" value="1"/>
</dbReference>
<sequence length="310" mass="35897">MASRALPECWGHRGASVAYPENTLASFEKALRDGAEGVESDIHVSLDDVVLMFHDPFLNRTTNGKGFIKGQRWYGPDGMQHLRTLKEPKQPIPTFAETIALFMQPENRHAKLHVDIKASNDPERLFELMHKTISSIPDWETALAPRLWLGVWHPKFIPHATRLLPYCTLVHIGFNLHVSRTCFWESCDVFSVYFGMLASRDGLRFREECKRAGKKLIVWTLNRPEEMIEAVRWDVDVLLTDVPHLWHELHTSLDADFNKTVSRYNRTFLWTTWRYYAPVVYFWAALAYLYLQYVVGPLQGKPRGIAARTN</sequence>
<gene>
    <name evidence="3" type="ORF">LAESUDRAFT_322013</name>
</gene>
<dbReference type="InterPro" id="IPR017946">
    <property type="entry name" value="PLC-like_Pdiesterase_TIM-brl"/>
</dbReference>
<keyword evidence="1" id="KW-1133">Transmembrane helix</keyword>
<reference evidence="3 4" key="1">
    <citation type="journal article" date="2016" name="Mol. Biol. Evol.">
        <title>Comparative Genomics of Early-Diverging Mushroom-Forming Fungi Provides Insights into the Origins of Lignocellulose Decay Capabilities.</title>
        <authorList>
            <person name="Nagy L.G."/>
            <person name="Riley R."/>
            <person name="Tritt A."/>
            <person name="Adam C."/>
            <person name="Daum C."/>
            <person name="Floudas D."/>
            <person name="Sun H."/>
            <person name="Yadav J.S."/>
            <person name="Pangilinan J."/>
            <person name="Larsson K.H."/>
            <person name="Matsuura K."/>
            <person name="Barry K."/>
            <person name="Labutti K."/>
            <person name="Kuo R."/>
            <person name="Ohm R.A."/>
            <person name="Bhattacharya S.S."/>
            <person name="Shirouzu T."/>
            <person name="Yoshinaga Y."/>
            <person name="Martin F.M."/>
            <person name="Grigoriev I.V."/>
            <person name="Hibbett D.S."/>
        </authorList>
    </citation>
    <scope>NUCLEOTIDE SEQUENCE [LARGE SCALE GENOMIC DNA]</scope>
    <source>
        <strain evidence="3 4">93-53</strain>
    </source>
</reference>
<dbReference type="PROSITE" id="PS51704">
    <property type="entry name" value="GP_PDE"/>
    <property type="match status" value="1"/>
</dbReference>